<evidence type="ECO:0000259" key="7">
    <source>
        <dbReference type="PROSITE" id="PS50109"/>
    </source>
</evidence>
<dbReference type="AlphaFoldDB" id="A0A812F1H4"/>
<dbReference type="SUPFAM" id="SSF55874">
    <property type="entry name" value="ATPase domain of HSP90 chaperone/DNA topoisomerase II/histidine kinase"/>
    <property type="match status" value="1"/>
</dbReference>
<dbReference type="EMBL" id="CAJNAQ010000005">
    <property type="protein sequence ID" value="CAE6498125.1"/>
    <property type="molecule type" value="Genomic_DNA"/>
</dbReference>
<dbReference type="GO" id="GO:0005524">
    <property type="term" value="F:ATP binding"/>
    <property type="evidence" value="ECO:0007669"/>
    <property type="project" value="UniProtKB-KW"/>
</dbReference>
<dbReference type="InterPro" id="IPR036890">
    <property type="entry name" value="HATPase_C_sf"/>
</dbReference>
<dbReference type="GO" id="GO:0000155">
    <property type="term" value="F:phosphorelay sensor kinase activity"/>
    <property type="evidence" value="ECO:0007669"/>
    <property type="project" value="InterPro"/>
</dbReference>
<keyword evidence="5" id="KW-0067">ATP-binding</keyword>
<sequence length="227" mass="25976">MREIQQRQKTSQGMDRLIHIGELTSRITHDMRNPLTVIINYSMMIRKNSKNKLDQKSLDQLELIEEEARKMYHQIEDVLNYVKLPPLKLHTYSLHDILKKVIERIQMHDVEINLPKNNPQITCDIDKMEIVFVNLITNSIEAMKGSGIITISAREEKGKIIIEFEDSGPGISKENMPMLFKPLFTTKTSGTGLGLASCKNIIERHNGTISAQNNPTRFIIKLPKISA</sequence>
<evidence type="ECO:0000313" key="9">
    <source>
        <dbReference type="Proteomes" id="UP000655759"/>
    </source>
</evidence>
<dbReference type="InterPro" id="IPR003594">
    <property type="entry name" value="HATPase_dom"/>
</dbReference>
<gene>
    <name evidence="8" type="ORF">NUZ5A_50752</name>
</gene>
<reference evidence="8" key="1">
    <citation type="submission" date="2021-02" db="EMBL/GenBank/DDBJ databases">
        <authorList>
            <person name="Han P."/>
        </authorList>
    </citation>
    <scope>NUCLEOTIDE SEQUENCE</scope>
    <source>
        <strain evidence="8">Candidatus Nitrosotenuis uzonensis 5A</strain>
    </source>
</reference>
<dbReference type="SMART" id="SM00387">
    <property type="entry name" value="HATPase_c"/>
    <property type="match status" value="1"/>
</dbReference>
<dbReference type="Gene3D" id="3.30.565.10">
    <property type="entry name" value="Histidine kinase-like ATPase, C-terminal domain"/>
    <property type="match status" value="1"/>
</dbReference>
<dbReference type="PROSITE" id="PS50109">
    <property type="entry name" value="HIS_KIN"/>
    <property type="match status" value="1"/>
</dbReference>
<dbReference type="InterPro" id="IPR003661">
    <property type="entry name" value="HisK_dim/P_dom"/>
</dbReference>
<dbReference type="CDD" id="cd00075">
    <property type="entry name" value="HATPase"/>
    <property type="match status" value="1"/>
</dbReference>
<dbReference type="Pfam" id="PF02518">
    <property type="entry name" value="HATPase_c"/>
    <property type="match status" value="1"/>
</dbReference>
<dbReference type="InterPro" id="IPR036097">
    <property type="entry name" value="HisK_dim/P_sf"/>
</dbReference>
<dbReference type="PRINTS" id="PR00344">
    <property type="entry name" value="BCTRLSENSOR"/>
</dbReference>
<name>A0A812F1H4_9ARCH</name>
<keyword evidence="2" id="KW-0808">Transferase</keyword>
<dbReference type="RefSeq" id="WP_205099907.1">
    <property type="nucleotide sequence ID" value="NZ_CAJNAQ010000005.1"/>
</dbReference>
<protein>
    <submittedName>
        <fullName evidence="8">Histidine kinase</fullName>
    </submittedName>
</protein>
<evidence type="ECO:0000256" key="5">
    <source>
        <dbReference type="ARBA" id="ARBA00022840"/>
    </source>
</evidence>
<evidence type="ECO:0000256" key="3">
    <source>
        <dbReference type="ARBA" id="ARBA00022741"/>
    </source>
</evidence>
<dbReference type="Pfam" id="PF00512">
    <property type="entry name" value="HisKA"/>
    <property type="match status" value="1"/>
</dbReference>
<feature type="domain" description="Histidine kinase" evidence="7">
    <location>
        <begin position="26"/>
        <end position="226"/>
    </location>
</feature>
<keyword evidence="6" id="KW-0902">Two-component regulatory system</keyword>
<evidence type="ECO:0000313" key="8">
    <source>
        <dbReference type="EMBL" id="CAE6498125.1"/>
    </source>
</evidence>
<dbReference type="CDD" id="cd00082">
    <property type="entry name" value="HisKA"/>
    <property type="match status" value="1"/>
</dbReference>
<evidence type="ECO:0000256" key="2">
    <source>
        <dbReference type="ARBA" id="ARBA00022679"/>
    </source>
</evidence>
<proteinExistence type="predicted"/>
<dbReference type="Gene3D" id="1.10.287.130">
    <property type="match status" value="1"/>
</dbReference>
<keyword evidence="1" id="KW-0597">Phosphoprotein</keyword>
<comment type="caution">
    <text evidence="8">The sequence shown here is derived from an EMBL/GenBank/DDBJ whole genome shotgun (WGS) entry which is preliminary data.</text>
</comment>
<accession>A0A812F1H4</accession>
<dbReference type="InterPro" id="IPR005467">
    <property type="entry name" value="His_kinase_dom"/>
</dbReference>
<dbReference type="PANTHER" id="PTHR43065:SF10">
    <property type="entry name" value="PEROXIDE STRESS-ACTIVATED HISTIDINE KINASE MAK3"/>
    <property type="match status" value="1"/>
</dbReference>
<evidence type="ECO:0000256" key="6">
    <source>
        <dbReference type="ARBA" id="ARBA00023012"/>
    </source>
</evidence>
<dbReference type="Proteomes" id="UP000655759">
    <property type="component" value="Unassembled WGS sequence"/>
</dbReference>
<evidence type="ECO:0000256" key="1">
    <source>
        <dbReference type="ARBA" id="ARBA00022553"/>
    </source>
</evidence>
<keyword evidence="4 8" id="KW-0418">Kinase</keyword>
<keyword evidence="3" id="KW-0547">Nucleotide-binding</keyword>
<dbReference type="PANTHER" id="PTHR43065">
    <property type="entry name" value="SENSOR HISTIDINE KINASE"/>
    <property type="match status" value="1"/>
</dbReference>
<organism evidence="8 9">
    <name type="scientific">Candidatus Nitrosotenuis uzonensis</name>
    <dbReference type="NCBI Taxonomy" id="1407055"/>
    <lineage>
        <taxon>Archaea</taxon>
        <taxon>Nitrososphaerota</taxon>
        <taxon>Candidatus Nitrosotenuis</taxon>
    </lineage>
</organism>
<dbReference type="SUPFAM" id="SSF47384">
    <property type="entry name" value="Homodimeric domain of signal transducing histidine kinase"/>
    <property type="match status" value="1"/>
</dbReference>
<dbReference type="InterPro" id="IPR004358">
    <property type="entry name" value="Sig_transdc_His_kin-like_C"/>
</dbReference>
<dbReference type="SMART" id="SM00388">
    <property type="entry name" value="HisKA"/>
    <property type="match status" value="1"/>
</dbReference>
<evidence type="ECO:0000256" key="4">
    <source>
        <dbReference type="ARBA" id="ARBA00022777"/>
    </source>
</evidence>